<gene>
    <name evidence="1" type="ORF">Scep_017198</name>
</gene>
<proteinExistence type="predicted"/>
<dbReference type="EMBL" id="JBBNAG010000007">
    <property type="protein sequence ID" value="KAK9119105.1"/>
    <property type="molecule type" value="Genomic_DNA"/>
</dbReference>
<name>A0AAP0IPL8_9MAGN</name>
<reference evidence="1 2" key="1">
    <citation type="submission" date="2024-01" db="EMBL/GenBank/DDBJ databases">
        <title>Genome assemblies of Stephania.</title>
        <authorList>
            <person name="Yang L."/>
        </authorList>
    </citation>
    <scope>NUCLEOTIDE SEQUENCE [LARGE SCALE GENOMIC DNA]</scope>
    <source>
        <strain evidence="1">JXDWG</strain>
        <tissue evidence="1">Leaf</tissue>
    </source>
</reference>
<comment type="caution">
    <text evidence="1">The sequence shown here is derived from an EMBL/GenBank/DDBJ whole genome shotgun (WGS) entry which is preliminary data.</text>
</comment>
<dbReference type="Proteomes" id="UP001419268">
    <property type="component" value="Unassembled WGS sequence"/>
</dbReference>
<evidence type="ECO:0000313" key="2">
    <source>
        <dbReference type="Proteomes" id="UP001419268"/>
    </source>
</evidence>
<organism evidence="1 2">
    <name type="scientific">Stephania cephalantha</name>
    <dbReference type="NCBI Taxonomy" id="152367"/>
    <lineage>
        <taxon>Eukaryota</taxon>
        <taxon>Viridiplantae</taxon>
        <taxon>Streptophyta</taxon>
        <taxon>Embryophyta</taxon>
        <taxon>Tracheophyta</taxon>
        <taxon>Spermatophyta</taxon>
        <taxon>Magnoliopsida</taxon>
        <taxon>Ranunculales</taxon>
        <taxon>Menispermaceae</taxon>
        <taxon>Menispermoideae</taxon>
        <taxon>Cissampelideae</taxon>
        <taxon>Stephania</taxon>
    </lineage>
</organism>
<sequence length="69" mass="8090">MPSSFSVYAVHVMWVSLYIPIEDRREGSKDQPLFKTATVVCKKRSAEINERCTPYRTEEKKGRKQKNLQ</sequence>
<evidence type="ECO:0000313" key="1">
    <source>
        <dbReference type="EMBL" id="KAK9119105.1"/>
    </source>
</evidence>
<protein>
    <submittedName>
        <fullName evidence="1">Uncharacterized protein</fullName>
    </submittedName>
</protein>
<keyword evidence="2" id="KW-1185">Reference proteome</keyword>
<dbReference type="AlphaFoldDB" id="A0AAP0IPL8"/>
<accession>A0AAP0IPL8</accession>